<evidence type="ECO:0000256" key="4">
    <source>
        <dbReference type="PROSITE-ProRule" id="PRU00335"/>
    </source>
</evidence>
<dbReference type="InterPro" id="IPR011075">
    <property type="entry name" value="TetR_C"/>
</dbReference>
<gene>
    <name evidence="7" type="ORF">B0I28_103172</name>
    <name evidence="6" type="ORF">HOQ43_19540</name>
</gene>
<evidence type="ECO:0000313" key="9">
    <source>
        <dbReference type="Proteomes" id="UP000574690"/>
    </source>
</evidence>
<evidence type="ECO:0000256" key="1">
    <source>
        <dbReference type="ARBA" id="ARBA00023015"/>
    </source>
</evidence>
<dbReference type="Proteomes" id="UP000238176">
    <property type="component" value="Unassembled WGS sequence"/>
</dbReference>
<dbReference type="PANTHER" id="PTHR30055">
    <property type="entry name" value="HTH-TYPE TRANSCRIPTIONAL REGULATOR RUTR"/>
    <property type="match status" value="1"/>
</dbReference>
<dbReference type="InterPro" id="IPR009057">
    <property type="entry name" value="Homeodomain-like_sf"/>
</dbReference>
<evidence type="ECO:0000259" key="5">
    <source>
        <dbReference type="PROSITE" id="PS50977"/>
    </source>
</evidence>
<comment type="caution">
    <text evidence="7">The sequence shown here is derived from an EMBL/GenBank/DDBJ whole genome shotgun (WGS) entry which is preliminary data.</text>
</comment>
<feature type="domain" description="HTH tetR-type" evidence="5">
    <location>
        <begin position="15"/>
        <end position="75"/>
    </location>
</feature>
<dbReference type="Pfam" id="PF16859">
    <property type="entry name" value="TetR_C_11"/>
    <property type="match status" value="1"/>
</dbReference>
<protein>
    <submittedName>
        <fullName evidence="7">TetR family transcriptional regulator</fullName>
    </submittedName>
    <submittedName>
        <fullName evidence="6">TetR/AcrR family transcriptional regulator</fullName>
    </submittedName>
</protein>
<evidence type="ECO:0000313" key="8">
    <source>
        <dbReference type="Proteomes" id="UP000238176"/>
    </source>
</evidence>
<dbReference type="PANTHER" id="PTHR30055:SF148">
    <property type="entry name" value="TETR-FAMILY TRANSCRIPTIONAL REGULATOR"/>
    <property type="match status" value="1"/>
</dbReference>
<evidence type="ECO:0000256" key="2">
    <source>
        <dbReference type="ARBA" id="ARBA00023125"/>
    </source>
</evidence>
<dbReference type="Pfam" id="PF00440">
    <property type="entry name" value="TetR_N"/>
    <property type="match status" value="1"/>
</dbReference>
<sequence>MTNATRTASGRRRNEEARLAILTAAYELTAEAGYPDLTVEGIAARAGAGKQTVYRWWPTKADILLEALALKADLKVSTADQGSFRAELDTFLRDSATLLAFPGVVPVLRSLMAEAQRDADFRRRFQDGFLTRRRAALETIVDRAAARGDKPPHLTPDLAADVVFGLVWYRVLATERLLEDEDVTAIRRLLTDRSGKE</sequence>
<keyword evidence="1" id="KW-0805">Transcription regulation</keyword>
<dbReference type="Proteomes" id="UP000574690">
    <property type="component" value="Unassembled WGS sequence"/>
</dbReference>
<organism evidence="7 8">
    <name type="scientific">Glycomyces artemisiae</name>
    <dbReference type="NCBI Taxonomy" id="1076443"/>
    <lineage>
        <taxon>Bacteria</taxon>
        <taxon>Bacillati</taxon>
        <taxon>Actinomycetota</taxon>
        <taxon>Actinomycetes</taxon>
        <taxon>Glycomycetales</taxon>
        <taxon>Glycomycetaceae</taxon>
        <taxon>Glycomyces</taxon>
    </lineage>
</organism>
<dbReference type="SUPFAM" id="SSF46689">
    <property type="entry name" value="Homeodomain-like"/>
    <property type="match status" value="1"/>
</dbReference>
<dbReference type="InterPro" id="IPR036271">
    <property type="entry name" value="Tet_transcr_reg_TetR-rel_C_sf"/>
</dbReference>
<dbReference type="Gene3D" id="1.10.10.60">
    <property type="entry name" value="Homeodomain-like"/>
    <property type="match status" value="1"/>
</dbReference>
<keyword evidence="3" id="KW-0804">Transcription</keyword>
<dbReference type="SUPFAM" id="SSF48498">
    <property type="entry name" value="Tetracyclin repressor-like, C-terminal domain"/>
    <property type="match status" value="1"/>
</dbReference>
<keyword evidence="2 4" id="KW-0238">DNA-binding</keyword>
<name>A0A2T0UPA8_9ACTN</name>
<reference evidence="7 8" key="1">
    <citation type="submission" date="2018-03" db="EMBL/GenBank/DDBJ databases">
        <title>Genomic Encyclopedia of Type Strains, Phase III (KMG-III): the genomes of soil and plant-associated and newly described type strains.</title>
        <authorList>
            <person name="Whitman W."/>
        </authorList>
    </citation>
    <scope>NUCLEOTIDE SEQUENCE [LARGE SCALE GENOMIC DNA]</scope>
    <source>
        <strain evidence="7 8">CGMCC 4.7067</strain>
    </source>
</reference>
<accession>A0A2T0UPA8</accession>
<dbReference type="GO" id="GO:0000976">
    <property type="term" value="F:transcription cis-regulatory region binding"/>
    <property type="evidence" value="ECO:0007669"/>
    <property type="project" value="TreeGrafter"/>
</dbReference>
<dbReference type="InterPro" id="IPR001647">
    <property type="entry name" value="HTH_TetR"/>
</dbReference>
<proteinExistence type="predicted"/>
<evidence type="ECO:0000313" key="6">
    <source>
        <dbReference type="EMBL" id="NUQ90643.1"/>
    </source>
</evidence>
<keyword evidence="8" id="KW-1185">Reference proteome</keyword>
<dbReference type="PRINTS" id="PR00455">
    <property type="entry name" value="HTHTETR"/>
</dbReference>
<feature type="DNA-binding region" description="H-T-H motif" evidence="4">
    <location>
        <begin position="38"/>
        <end position="57"/>
    </location>
</feature>
<dbReference type="InterPro" id="IPR050109">
    <property type="entry name" value="HTH-type_TetR-like_transc_reg"/>
</dbReference>
<dbReference type="EMBL" id="JABFXE010000818">
    <property type="protein sequence ID" value="NUQ90643.1"/>
    <property type="molecule type" value="Genomic_DNA"/>
</dbReference>
<evidence type="ECO:0000313" key="7">
    <source>
        <dbReference type="EMBL" id="PRY59698.1"/>
    </source>
</evidence>
<dbReference type="RefSeq" id="WP_106363613.1">
    <property type="nucleotide sequence ID" value="NZ_PVTJ01000003.1"/>
</dbReference>
<evidence type="ECO:0000256" key="3">
    <source>
        <dbReference type="ARBA" id="ARBA00023163"/>
    </source>
</evidence>
<dbReference type="AlphaFoldDB" id="A0A2T0UPA8"/>
<dbReference type="PROSITE" id="PS50977">
    <property type="entry name" value="HTH_TETR_2"/>
    <property type="match status" value="1"/>
</dbReference>
<dbReference type="GO" id="GO:0003700">
    <property type="term" value="F:DNA-binding transcription factor activity"/>
    <property type="evidence" value="ECO:0007669"/>
    <property type="project" value="TreeGrafter"/>
</dbReference>
<reference evidence="6 9" key="2">
    <citation type="submission" date="2020-05" db="EMBL/GenBank/DDBJ databases">
        <title>DNA-SIP metagenomic assembled genomes.</title>
        <authorList>
            <person name="Yu J."/>
        </authorList>
    </citation>
    <scope>NUCLEOTIDE SEQUENCE [LARGE SCALE GENOMIC DNA]</scope>
    <source>
        <strain evidence="6">Bin5.27</strain>
    </source>
</reference>
<dbReference type="OrthoDB" id="9796019at2"/>
<dbReference type="EMBL" id="PVTJ01000003">
    <property type="protein sequence ID" value="PRY59698.1"/>
    <property type="molecule type" value="Genomic_DNA"/>
</dbReference>
<dbReference type="Gene3D" id="1.10.357.10">
    <property type="entry name" value="Tetracycline Repressor, domain 2"/>
    <property type="match status" value="1"/>
</dbReference>